<evidence type="ECO:0000313" key="2">
    <source>
        <dbReference type="EMBL" id="KAJ7359792.1"/>
    </source>
</evidence>
<comment type="caution">
    <text evidence="2">The sequence shown here is derived from an EMBL/GenBank/DDBJ whole genome shotgun (WGS) entry which is preliminary data.</text>
</comment>
<feature type="transmembrane region" description="Helical" evidence="1">
    <location>
        <begin position="20"/>
        <end position="37"/>
    </location>
</feature>
<evidence type="ECO:0000256" key="1">
    <source>
        <dbReference type="SAM" id="Phobius"/>
    </source>
</evidence>
<gene>
    <name evidence="2" type="ORF">DFH08DRAFT_847078</name>
</gene>
<dbReference type="AlphaFoldDB" id="A0AAD7AIT9"/>
<proteinExistence type="predicted"/>
<keyword evidence="1" id="KW-0472">Membrane</keyword>
<dbReference type="EMBL" id="JARIHO010000006">
    <property type="protein sequence ID" value="KAJ7359792.1"/>
    <property type="molecule type" value="Genomic_DNA"/>
</dbReference>
<reference evidence="2" key="1">
    <citation type="submission" date="2023-03" db="EMBL/GenBank/DDBJ databases">
        <title>Massive genome expansion in bonnet fungi (Mycena s.s.) driven by repeated elements and novel gene families across ecological guilds.</title>
        <authorList>
            <consortium name="Lawrence Berkeley National Laboratory"/>
            <person name="Harder C.B."/>
            <person name="Miyauchi S."/>
            <person name="Viragh M."/>
            <person name="Kuo A."/>
            <person name="Thoen E."/>
            <person name="Andreopoulos B."/>
            <person name="Lu D."/>
            <person name="Skrede I."/>
            <person name="Drula E."/>
            <person name="Henrissat B."/>
            <person name="Morin E."/>
            <person name="Kohler A."/>
            <person name="Barry K."/>
            <person name="LaButti K."/>
            <person name="Morin E."/>
            <person name="Salamov A."/>
            <person name="Lipzen A."/>
            <person name="Mereny Z."/>
            <person name="Hegedus B."/>
            <person name="Baldrian P."/>
            <person name="Stursova M."/>
            <person name="Weitz H."/>
            <person name="Taylor A."/>
            <person name="Grigoriev I.V."/>
            <person name="Nagy L.G."/>
            <person name="Martin F."/>
            <person name="Kauserud H."/>
        </authorList>
    </citation>
    <scope>NUCLEOTIDE SEQUENCE</scope>
    <source>
        <strain evidence="2">CBHHK002</strain>
    </source>
</reference>
<protein>
    <submittedName>
        <fullName evidence="2">Uncharacterized protein</fullName>
    </submittedName>
</protein>
<dbReference type="Proteomes" id="UP001218218">
    <property type="component" value="Unassembled WGS sequence"/>
</dbReference>
<keyword evidence="1" id="KW-1133">Transmembrane helix</keyword>
<sequence>MDWIRIGGDFVAPQFEGAVHLRLCLLVLLHLLLLLVYRPRALPLPLHPLSRLPCFPLPLAFSGALHGPVALPLRLRPLQRPDLLLQPRVRKAQLLQLVLPAPTRRGVEALENVVARSSYYPISSMGVRGRGG</sequence>
<accession>A0AAD7AIT9</accession>
<keyword evidence="1" id="KW-0812">Transmembrane</keyword>
<organism evidence="2 3">
    <name type="scientific">Mycena albidolilacea</name>
    <dbReference type="NCBI Taxonomy" id="1033008"/>
    <lineage>
        <taxon>Eukaryota</taxon>
        <taxon>Fungi</taxon>
        <taxon>Dikarya</taxon>
        <taxon>Basidiomycota</taxon>
        <taxon>Agaricomycotina</taxon>
        <taxon>Agaricomycetes</taxon>
        <taxon>Agaricomycetidae</taxon>
        <taxon>Agaricales</taxon>
        <taxon>Marasmiineae</taxon>
        <taxon>Mycenaceae</taxon>
        <taxon>Mycena</taxon>
    </lineage>
</organism>
<feature type="non-terminal residue" evidence="2">
    <location>
        <position position="132"/>
    </location>
</feature>
<name>A0AAD7AIT9_9AGAR</name>
<evidence type="ECO:0000313" key="3">
    <source>
        <dbReference type="Proteomes" id="UP001218218"/>
    </source>
</evidence>
<keyword evidence="3" id="KW-1185">Reference proteome</keyword>